<dbReference type="Proteomes" id="UP001201812">
    <property type="component" value="Unassembled WGS sequence"/>
</dbReference>
<keyword evidence="2" id="KW-0812">Transmembrane</keyword>
<keyword evidence="4" id="KW-1185">Reference proteome</keyword>
<feature type="transmembrane region" description="Helical" evidence="2">
    <location>
        <begin position="194"/>
        <end position="215"/>
    </location>
</feature>
<feature type="transmembrane region" description="Helical" evidence="2">
    <location>
        <begin position="274"/>
        <end position="295"/>
    </location>
</feature>
<feature type="transmembrane region" description="Helical" evidence="2">
    <location>
        <begin position="165"/>
        <end position="187"/>
    </location>
</feature>
<reference evidence="3" key="1">
    <citation type="submission" date="2022-01" db="EMBL/GenBank/DDBJ databases">
        <title>Genome Sequence Resource for Two Populations of Ditylenchus destructor, the Migratory Endoparasitic Phytonematode.</title>
        <authorList>
            <person name="Zhang H."/>
            <person name="Lin R."/>
            <person name="Xie B."/>
        </authorList>
    </citation>
    <scope>NUCLEOTIDE SEQUENCE</scope>
    <source>
        <strain evidence="3">BazhouSP</strain>
    </source>
</reference>
<feature type="transmembrane region" description="Helical" evidence="2">
    <location>
        <begin position="93"/>
        <end position="113"/>
    </location>
</feature>
<keyword evidence="2" id="KW-0472">Membrane</keyword>
<evidence type="ECO:0000256" key="1">
    <source>
        <dbReference type="SAM" id="MobiDB-lite"/>
    </source>
</evidence>
<evidence type="ECO:0000256" key="2">
    <source>
        <dbReference type="SAM" id="Phobius"/>
    </source>
</evidence>
<dbReference type="AlphaFoldDB" id="A0AAD4NJP0"/>
<feature type="region of interest" description="Disordered" evidence="1">
    <location>
        <begin position="406"/>
        <end position="433"/>
    </location>
</feature>
<accession>A0AAD4NJP0</accession>
<sequence length="433" mass="48649">MFNQTGEKLATLQTKIRAIHGRLDTTSTQYTKCSPTSEYAQSSSSCAGSVASHDVESANQGDKKTWGGVGKRFIKRIKEKLNEMRDSLRRQRFYAHCVKLLTLFAIALVHVIYMHPFLEMFSALEDYSTSIESKLQTESRQPGQPQAVNVLKTQIDVLNDYKKNVWMTVAAMCVALSSSCFFLFILPATKIRRFHVILVGSIDVIAFATLPALLIGRAELVEATRHHLSEVLRVSHKYLTAERLMNTVQCTIHPREKLPFCSDLILKSILPVVLLKYLLIVCILTLVYLLIAYIIDWIIKHWFPPHCSVANCCCCGCSPENAKDRYNRAAVSSCGACCSYESPTLWRLESSREYNSKSYLPAVLLPPNWVVPVGRANQIRTDLSKSSEAECRSPFVLSATQVRNRETIEISEPKSNLAEEEPIPAEPKPSDAK</sequence>
<protein>
    <submittedName>
        <fullName evidence="3">Uncharacterized protein</fullName>
    </submittedName>
</protein>
<dbReference type="EMBL" id="JAKKPZ010000001">
    <property type="protein sequence ID" value="KAI1728143.1"/>
    <property type="molecule type" value="Genomic_DNA"/>
</dbReference>
<comment type="caution">
    <text evidence="3">The sequence shown here is derived from an EMBL/GenBank/DDBJ whole genome shotgun (WGS) entry which is preliminary data.</text>
</comment>
<evidence type="ECO:0000313" key="3">
    <source>
        <dbReference type="EMBL" id="KAI1728143.1"/>
    </source>
</evidence>
<name>A0AAD4NJP0_9BILA</name>
<keyword evidence="2" id="KW-1133">Transmembrane helix</keyword>
<proteinExistence type="predicted"/>
<evidence type="ECO:0000313" key="4">
    <source>
        <dbReference type="Proteomes" id="UP001201812"/>
    </source>
</evidence>
<organism evidence="3 4">
    <name type="scientific">Ditylenchus destructor</name>
    <dbReference type="NCBI Taxonomy" id="166010"/>
    <lineage>
        <taxon>Eukaryota</taxon>
        <taxon>Metazoa</taxon>
        <taxon>Ecdysozoa</taxon>
        <taxon>Nematoda</taxon>
        <taxon>Chromadorea</taxon>
        <taxon>Rhabditida</taxon>
        <taxon>Tylenchina</taxon>
        <taxon>Tylenchomorpha</taxon>
        <taxon>Sphaerularioidea</taxon>
        <taxon>Anguinidae</taxon>
        <taxon>Anguininae</taxon>
        <taxon>Ditylenchus</taxon>
    </lineage>
</organism>
<gene>
    <name evidence="3" type="ORF">DdX_00299</name>
</gene>